<dbReference type="Pfam" id="PF00078">
    <property type="entry name" value="RVT_1"/>
    <property type="match status" value="1"/>
</dbReference>
<name>A0A8B6GVV6_MYTGA</name>
<dbReference type="InterPro" id="IPR000477">
    <property type="entry name" value="RT_dom"/>
</dbReference>
<protein>
    <recommendedName>
        <fullName evidence="2">Reverse transcriptase domain-containing protein</fullName>
    </recommendedName>
</protein>
<dbReference type="SUPFAM" id="SSF56672">
    <property type="entry name" value="DNA/RNA polymerases"/>
    <property type="match status" value="1"/>
</dbReference>
<sequence length="748" mass="84189">MAEAFITAINSASEEANSPKATPSRSDNKNEKSSVKQTGSRKKTTSKSRKSVSSTCAKEVSEEPGDKINNRFVCKNRIELRAEISTVKETVNSVNSRMDIFLPLFEKFVSQTVTSGGQIETDREIATSGGQNISQDSRDIATSGGQNSLRHASVANHDNDIDDAISLQPDRDERRGLDLDIDSDNESQQSSVKNSTHNRFQRYSVVDKDSLDTENVSRDILGDIFGEDAKTKPDKSEAGIVLDQSQINILNQSWHCDNPLLLSMYKEEYRASFPVSDKSADILNLPKLDDITQTLLCKRHGPNADFEEKLKNRSETNKQIKDLLPELTRKSATSTSSFKRKSVVIHTSQDSNGPKLAKNDFSNFRIPKVAAKPSENKGGFKPNFRRFGSGRKEAEETVHNKKISKDLRFCVNNQCYQFLVLCFGPTSAPRIFTKVCSVVAAHLRAQNIRLATYLDDWFLINQTKKMLISDREKTLNLLTNLGFVVNLEKSSLIPTQSITYIGAVFSLKEGMVRPTSERVSKLLSAVELILNKQNQATARDFLQLLGIMASCIELIPNARLFMRPIQLHLLYHWKPVCQNLGIKNPFSQHLKGHLRWWLKIENLVIGRSITPWETSITVTTDASNSGYGGHINNSLIVQGTWSVEEKLLHINSLEMEAVFLTVKHFLPKFDKQKCSYSFRQCNGCSLHKQTRRHSFSPAVYENLETLAISTRKSNFSESCTHCRKKEHSSRPFKQGKNSTNGMVIETKR</sequence>
<feature type="compositionally biased region" description="Polar residues" evidence="1">
    <location>
        <begin position="8"/>
        <end position="25"/>
    </location>
</feature>
<dbReference type="EMBL" id="UYJE01009068">
    <property type="protein sequence ID" value="VDI69761.1"/>
    <property type="molecule type" value="Genomic_DNA"/>
</dbReference>
<feature type="region of interest" description="Disordered" evidence="1">
    <location>
        <begin position="125"/>
        <end position="198"/>
    </location>
</feature>
<dbReference type="Gene3D" id="3.30.70.270">
    <property type="match status" value="1"/>
</dbReference>
<dbReference type="CDD" id="cd09275">
    <property type="entry name" value="RNase_HI_RT_DIRS1"/>
    <property type="match status" value="1"/>
</dbReference>
<feature type="domain" description="Reverse transcriptase" evidence="2">
    <location>
        <begin position="413"/>
        <end position="503"/>
    </location>
</feature>
<dbReference type="InterPro" id="IPR043128">
    <property type="entry name" value="Rev_trsase/Diguanyl_cyclase"/>
</dbReference>
<gene>
    <name evidence="3" type="ORF">MGAL_10B060526</name>
</gene>
<dbReference type="OrthoDB" id="6162037at2759"/>
<comment type="caution">
    <text evidence="3">The sequence shown here is derived from an EMBL/GenBank/DDBJ whole genome shotgun (WGS) entry which is preliminary data.</text>
</comment>
<reference evidence="3" key="1">
    <citation type="submission" date="2018-11" db="EMBL/GenBank/DDBJ databases">
        <authorList>
            <person name="Alioto T."/>
            <person name="Alioto T."/>
        </authorList>
    </citation>
    <scope>NUCLEOTIDE SEQUENCE</scope>
</reference>
<feature type="compositionally biased region" description="Basic and acidic residues" evidence="1">
    <location>
        <begin position="169"/>
        <end position="178"/>
    </location>
</feature>
<evidence type="ECO:0000313" key="3">
    <source>
        <dbReference type="EMBL" id="VDI69761.1"/>
    </source>
</evidence>
<dbReference type="AlphaFoldDB" id="A0A8B6GVV6"/>
<feature type="compositionally biased region" description="Basic residues" evidence="1">
    <location>
        <begin position="39"/>
        <end position="50"/>
    </location>
</feature>
<dbReference type="InterPro" id="IPR052055">
    <property type="entry name" value="Hepadnavirus_pol/RT"/>
</dbReference>
<accession>A0A8B6GVV6</accession>
<feature type="compositionally biased region" description="Polar residues" evidence="1">
    <location>
        <begin position="186"/>
        <end position="198"/>
    </location>
</feature>
<feature type="region of interest" description="Disordered" evidence="1">
    <location>
        <begin position="726"/>
        <end position="748"/>
    </location>
</feature>
<dbReference type="CDD" id="cd03714">
    <property type="entry name" value="RT_DIRS1"/>
    <property type="match status" value="1"/>
</dbReference>
<dbReference type="Proteomes" id="UP000596742">
    <property type="component" value="Unassembled WGS sequence"/>
</dbReference>
<feature type="region of interest" description="Disordered" evidence="1">
    <location>
        <begin position="1"/>
        <end position="63"/>
    </location>
</feature>
<evidence type="ECO:0000259" key="2">
    <source>
        <dbReference type="Pfam" id="PF00078"/>
    </source>
</evidence>
<evidence type="ECO:0000313" key="4">
    <source>
        <dbReference type="Proteomes" id="UP000596742"/>
    </source>
</evidence>
<evidence type="ECO:0000256" key="1">
    <source>
        <dbReference type="SAM" id="MobiDB-lite"/>
    </source>
</evidence>
<dbReference type="InterPro" id="IPR043502">
    <property type="entry name" value="DNA/RNA_pol_sf"/>
</dbReference>
<dbReference type="PANTHER" id="PTHR33050">
    <property type="entry name" value="REVERSE TRANSCRIPTASE DOMAIN-CONTAINING PROTEIN"/>
    <property type="match status" value="1"/>
</dbReference>
<organism evidence="3 4">
    <name type="scientific">Mytilus galloprovincialis</name>
    <name type="common">Mediterranean mussel</name>
    <dbReference type="NCBI Taxonomy" id="29158"/>
    <lineage>
        <taxon>Eukaryota</taxon>
        <taxon>Metazoa</taxon>
        <taxon>Spiralia</taxon>
        <taxon>Lophotrochozoa</taxon>
        <taxon>Mollusca</taxon>
        <taxon>Bivalvia</taxon>
        <taxon>Autobranchia</taxon>
        <taxon>Pteriomorphia</taxon>
        <taxon>Mytilida</taxon>
        <taxon>Mytiloidea</taxon>
        <taxon>Mytilidae</taxon>
        <taxon>Mytilinae</taxon>
        <taxon>Mytilus</taxon>
    </lineage>
</organism>
<keyword evidence="4" id="KW-1185">Reference proteome</keyword>
<proteinExistence type="predicted"/>
<dbReference type="PANTHER" id="PTHR33050:SF7">
    <property type="entry name" value="RIBONUCLEASE H"/>
    <property type="match status" value="1"/>
</dbReference>